<evidence type="ECO:0000313" key="1">
    <source>
        <dbReference type="EMBL" id="CAG8666548.1"/>
    </source>
</evidence>
<reference evidence="1" key="1">
    <citation type="submission" date="2021-06" db="EMBL/GenBank/DDBJ databases">
        <authorList>
            <person name="Kallberg Y."/>
            <person name="Tangrot J."/>
            <person name="Rosling A."/>
        </authorList>
    </citation>
    <scope>NUCLEOTIDE SEQUENCE</scope>
    <source>
        <strain evidence="1">IA702</strain>
    </source>
</reference>
<gene>
    <name evidence="1" type="ORF">POCULU_LOCUS10731</name>
</gene>
<comment type="caution">
    <text evidence="1">The sequence shown here is derived from an EMBL/GenBank/DDBJ whole genome shotgun (WGS) entry which is preliminary data.</text>
</comment>
<feature type="non-terminal residue" evidence="1">
    <location>
        <position position="81"/>
    </location>
</feature>
<dbReference type="EMBL" id="CAJVPJ010006154">
    <property type="protein sequence ID" value="CAG8666548.1"/>
    <property type="molecule type" value="Genomic_DNA"/>
</dbReference>
<dbReference type="AlphaFoldDB" id="A0A9N9HAZ2"/>
<organism evidence="1 2">
    <name type="scientific">Paraglomus occultum</name>
    <dbReference type="NCBI Taxonomy" id="144539"/>
    <lineage>
        <taxon>Eukaryota</taxon>
        <taxon>Fungi</taxon>
        <taxon>Fungi incertae sedis</taxon>
        <taxon>Mucoromycota</taxon>
        <taxon>Glomeromycotina</taxon>
        <taxon>Glomeromycetes</taxon>
        <taxon>Paraglomerales</taxon>
        <taxon>Paraglomeraceae</taxon>
        <taxon>Paraglomus</taxon>
    </lineage>
</organism>
<dbReference type="OrthoDB" id="2381596at2759"/>
<proteinExistence type="predicted"/>
<keyword evidence="2" id="KW-1185">Reference proteome</keyword>
<sequence length="81" mass="9787">MGKFTDNPKQYLQLLNTDKYEHIYDPNTEFISVRNIRKDKIVGVFDYNELRVQITSRYDEPQGSDVMCFISRNPRIRDQRR</sequence>
<accession>A0A9N9HAZ2</accession>
<protein>
    <submittedName>
        <fullName evidence="1">1988_t:CDS:1</fullName>
    </submittedName>
</protein>
<name>A0A9N9HAZ2_9GLOM</name>
<evidence type="ECO:0000313" key="2">
    <source>
        <dbReference type="Proteomes" id="UP000789572"/>
    </source>
</evidence>
<dbReference type="Proteomes" id="UP000789572">
    <property type="component" value="Unassembled WGS sequence"/>
</dbReference>